<feature type="domain" description="FAD-binding PCMH-type" evidence="6">
    <location>
        <begin position="41"/>
        <end position="220"/>
    </location>
</feature>
<dbReference type="InterPro" id="IPR036318">
    <property type="entry name" value="FAD-bd_PCMH-like_sf"/>
</dbReference>
<keyword evidence="4" id="KW-0274">FAD</keyword>
<evidence type="ECO:0000256" key="2">
    <source>
        <dbReference type="ARBA" id="ARBA00008000"/>
    </source>
</evidence>
<dbReference type="EMBL" id="ATBP01000451">
    <property type="protein sequence ID" value="ETR70279.1"/>
    <property type="molecule type" value="Genomic_DNA"/>
</dbReference>
<name>A0A1V1P5V8_9BACT</name>
<keyword evidence="5" id="KW-0560">Oxidoreductase</keyword>
<dbReference type="InterPro" id="IPR016169">
    <property type="entry name" value="FAD-bd_PCMH_sub2"/>
</dbReference>
<dbReference type="InterPro" id="IPR006094">
    <property type="entry name" value="Oxid_FAD_bind_N"/>
</dbReference>
<accession>A0A1V1P5V8</accession>
<proteinExistence type="inferred from homology"/>
<dbReference type="InterPro" id="IPR004113">
    <property type="entry name" value="FAD-bd_oxidored_4_C"/>
</dbReference>
<dbReference type="FunFam" id="3.30.70.2740:FF:000001">
    <property type="entry name" value="D-lactate dehydrogenase mitochondrial"/>
    <property type="match status" value="1"/>
</dbReference>
<dbReference type="PANTHER" id="PTHR42934">
    <property type="entry name" value="GLYCOLATE OXIDASE SUBUNIT GLCD"/>
    <property type="match status" value="1"/>
</dbReference>
<dbReference type="SUPFAM" id="SSF55103">
    <property type="entry name" value="FAD-linked oxidases, C-terminal domain"/>
    <property type="match status" value="1"/>
</dbReference>
<gene>
    <name evidence="7" type="ORF">OMM_03359</name>
</gene>
<evidence type="ECO:0000259" key="6">
    <source>
        <dbReference type="PROSITE" id="PS51387"/>
    </source>
</evidence>
<dbReference type="SUPFAM" id="SSF56176">
    <property type="entry name" value="FAD-binding/transporter-associated domain-like"/>
    <property type="match status" value="1"/>
</dbReference>
<evidence type="ECO:0000256" key="1">
    <source>
        <dbReference type="ARBA" id="ARBA00001974"/>
    </source>
</evidence>
<evidence type="ECO:0000313" key="7">
    <source>
        <dbReference type="EMBL" id="ETR70279.1"/>
    </source>
</evidence>
<evidence type="ECO:0000256" key="3">
    <source>
        <dbReference type="ARBA" id="ARBA00022630"/>
    </source>
</evidence>
<reference evidence="8" key="1">
    <citation type="submission" date="2012-11" db="EMBL/GenBank/DDBJ databases">
        <authorList>
            <person name="Lucero-Rivera Y.E."/>
            <person name="Tovar-Ramirez D."/>
        </authorList>
    </citation>
    <scope>NUCLEOTIDE SEQUENCE [LARGE SCALE GENOMIC DNA]</scope>
    <source>
        <strain evidence="8">Araruama</strain>
    </source>
</reference>
<keyword evidence="3" id="KW-0285">Flavoprotein</keyword>
<dbReference type="Gene3D" id="3.30.70.2740">
    <property type="match status" value="1"/>
</dbReference>
<dbReference type="FunFam" id="1.10.45.10:FF:000001">
    <property type="entry name" value="D-lactate dehydrogenase mitochondrial"/>
    <property type="match status" value="1"/>
</dbReference>
<organism evidence="7 8">
    <name type="scientific">Candidatus Magnetoglobus multicellularis str. Araruama</name>
    <dbReference type="NCBI Taxonomy" id="890399"/>
    <lineage>
        <taxon>Bacteria</taxon>
        <taxon>Pseudomonadati</taxon>
        <taxon>Thermodesulfobacteriota</taxon>
        <taxon>Desulfobacteria</taxon>
        <taxon>Desulfobacterales</taxon>
        <taxon>Desulfobacteraceae</taxon>
        <taxon>Candidatus Magnetoglobus</taxon>
    </lineage>
</organism>
<dbReference type="PROSITE" id="PS51387">
    <property type="entry name" value="FAD_PCMH"/>
    <property type="match status" value="1"/>
</dbReference>
<evidence type="ECO:0000256" key="4">
    <source>
        <dbReference type="ARBA" id="ARBA00022827"/>
    </source>
</evidence>
<dbReference type="GO" id="GO:0071949">
    <property type="term" value="F:FAD binding"/>
    <property type="evidence" value="ECO:0007669"/>
    <property type="project" value="InterPro"/>
</dbReference>
<comment type="caution">
    <text evidence="7">The sequence shown here is derived from an EMBL/GenBank/DDBJ whole genome shotgun (WGS) entry which is preliminary data.</text>
</comment>
<sequence>MKQQKLPSLSKGTINQLKSITGKVLTAEADLRCYAYDATNMQYMPDAIIFPENEAQISQILSLANDVEFSVVPRGSGSGLTGGALPVQGGLVVVMTRMNQVIDIDMDNLIADVQPGVVTGIFHQRVHNLGLFYPPDPSSSAYSTLGGNVAECAGGPSAVKYGVTRDYVLGLNAVIPGGSIIRTGVRTAKGVVGYDLTRLLTGSEGTLGIITQMTLKLLPKPECTQTLTVFYPSMHQAAENVSEIIRQGLIPKTIEYLDHAAIACLPANFPGKIPSAAKAMLIIEIDGIPDQVNTECLQIMNLVEQFQAISVSKAENPAQSHAIWQARKAISPALYKYAPDKINEDIVVPRSRIPEFVDKVDELRHATGLTMITFGHAGDGNIHFTLMLDRNDTDAQKKADIVIESVFDYTLSLGGTLSGEHGIGISKASYLEKEIDPPTLALMRQVKKAFDPKGILNPGKIFPGDS</sequence>
<dbReference type="InterPro" id="IPR051914">
    <property type="entry name" value="FAD-linked_OxidoTrans_Type4"/>
</dbReference>
<dbReference type="Pfam" id="PF01565">
    <property type="entry name" value="FAD_binding_4"/>
    <property type="match status" value="1"/>
</dbReference>
<dbReference type="Gene3D" id="3.30.465.10">
    <property type="match status" value="1"/>
</dbReference>
<dbReference type="GO" id="GO:0016491">
    <property type="term" value="F:oxidoreductase activity"/>
    <property type="evidence" value="ECO:0007669"/>
    <property type="project" value="UniProtKB-KW"/>
</dbReference>
<dbReference type="AlphaFoldDB" id="A0A1V1P5V8"/>
<dbReference type="PANTHER" id="PTHR42934:SF3">
    <property type="entry name" value="D-LACTATE DEHYDROGENASE"/>
    <property type="match status" value="1"/>
</dbReference>
<dbReference type="InterPro" id="IPR016171">
    <property type="entry name" value="Vanillyl_alc_oxidase_C-sub2"/>
</dbReference>
<protein>
    <submittedName>
        <fullName evidence="7">Glycolate oxidase</fullName>
    </submittedName>
</protein>
<evidence type="ECO:0000313" key="8">
    <source>
        <dbReference type="Proteomes" id="UP000189670"/>
    </source>
</evidence>
<dbReference type="Proteomes" id="UP000189670">
    <property type="component" value="Unassembled WGS sequence"/>
</dbReference>
<dbReference type="InterPro" id="IPR016164">
    <property type="entry name" value="FAD-linked_Oxase-like_C"/>
</dbReference>
<evidence type="ECO:0000256" key="5">
    <source>
        <dbReference type="ARBA" id="ARBA00023002"/>
    </source>
</evidence>
<dbReference type="Pfam" id="PF02913">
    <property type="entry name" value="FAD-oxidase_C"/>
    <property type="match status" value="1"/>
</dbReference>
<comment type="similarity">
    <text evidence="2">Belongs to the FAD-binding oxidoreductase/transferase type 4 family.</text>
</comment>
<dbReference type="InterPro" id="IPR016166">
    <property type="entry name" value="FAD-bd_PCMH"/>
</dbReference>
<comment type="cofactor">
    <cofactor evidence="1">
        <name>FAD</name>
        <dbReference type="ChEBI" id="CHEBI:57692"/>
    </cofactor>
</comment>
<dbReference type="Gene3D" id="1.10.45.10">
    <property type="entry name" value="Vanillyl-alcohol Oxidase, Chain A, domain 4"/>
    <property type="match status" value="1"/>
</dbReference>